<name>A0ACC2P8R7_9HYME</name>
<keyword evidence="2" id="KW-1185">Reference proteome</keyword>
<dbReference type="Proteomes" id="UP001239111">
    <property type="component" value="Chromosome 2"/>
</dbReference>
<accession>A0ACC2P8R7</accession>
<organism evidence="1 2">
    <name type="scientific">Eretmocerus hayati</name>
    <dbReference type="NCBI Taxonomy" id="131215"/>
    <lineage>
        <taxon>Eukaryota</taxon>
        <taxon>Metazoa</taxon>
        <taxon>Ecdysozoa</taxon>
        <taxon>Arthropoda</taxon>
        <taxon>Hexapoda</taxon>
        <taxon>Insecta</taxon>
        <taxon>Pterygota</taxon>
        <taxon>Neoptera</taxon>
        <taxon>Endopterygota</taxon>
        <taxon>Hymenoptera</taxon>
        <taxon>Apocrita</taxon>
        <taxon>Proctotrupomorpha</taxon>
        <taxon>Chalcidoidea</taxon>
        <taxon>Aphelinidae</taxon>
        <taxon>Aphelininae</taxon>
        <taxon>Eretmocerus</taxon>
    </lineage>
</organism>
<sequence length="752" mass="80844">MLCCVSRKAAGGSGGEESAAIARCRASAELSRFVDVCREIGKGPHSHLQNNRQKKNLHHQQQQQNDGLSRLDEAVLDVARLASSFAPRVAAAAIVSPIIARQDLPRNLDTLTEEGLNCSPGAPQRSNEKGQCPTCQRHFGLKSYDRHVAFCRERATRLPSSPQANYSVAKERLDARMKYRAPALRNRNKPIITNREKYSPGHNKSVANTTSSAPASSHANTGRTTGVGGATNGHHSGHKEMTRSVGNNGSCESPLGSPKLPLLKRTNKESPVSNSGPLKSRPIDRSNSLLRRSFERLPRCEWNSYVRRHPDFSMILGSRIGSSKDYNPFLLAEQQFNELFSDTLSDRSSTCTSDGSSSLCPSQKQQHNPPSPSLSSCSSHATPTFLPNPTSNGHKNHQNSSVAPPQPPPRQPTTVLTTVNGNSTNATSTPITTTTNNNNNNNNNSSSNNNSKPQQQQKRGSVIAPPTAFNDLTPSELSSDVDTAAFVIQGGYSRAQLGRRRILVDATQALGGGEFAPRTPTIPQTNNSNISKQLATPTVERKMSSSSSSGGSSGSEMAPNTRLNAGSHNNYGGSLSSLASDPELKRSNSLFDELLLGFESDCTLPSLLMSGMAPETNNCASFVISSSSSCSSRLMPNNGFGGHQRRVNGKSATGGMRRVLGASDDDFGDDDDEEVEPSSPDSLKRPKCNTKLSADSAYSSLNRKQSIGHGRSTNDMNTLKNSKLSKFCHECGDRFPDSANFCCQCGAKRLSI</sequence>
<gene>
    <name evidence="1" type="ORF">QAD02_015623</name>
</gene>
<evidence type="ECO:0000313" key="2">
    <source>
        <dbReference type="Proteomes" id="UP001239111"/>
    </source>
</evidence>
<comment type="caution">
    <text evidence="1">The sequence shown here is derived from an EMBL/GenBank/DDBJ whole genome shotgun (WGS) entry which is preliminary data.</text>
</comment>
<protein>
    <submittedName>
        <fullName evidence="1">Uncharacterized protein</fullName>
    </submittedName>
</protein>
<proteinExistence type="predicted"/>
<reference evidence="1" key="1">
    <citation type="submission" date="2023-04" db="EMBL/GenBank/DDBJ databases">
        <title>A chromosome-level genome assembly of the parasitoid wasp Eretmocerus hayati.</title>
        <authorList>
            <person name="Zhong Y."/>
            <person name="Liu S."/>
            <person name="Liu Y."/>
        </authorList>
    </citation>
    <scope>NUCLEOTIDE SEQUENCE</scope>
    <source>
        <strain evidence="1">ZJU_SS_LIU_2023</strain>
    </source>
</reference>
<evidence type="ECO:0000313" key="1">
    <source>
        <dbReference type="EMBL" id="KAJ8679836.1"/>
    </source>
</evidence>
<dbReference type="EMBL" id="CM056742">
    <property type="protein sequence ID" value="KAJ8679836.1"/>
    <property type="molecule type" value="Genomic_DNA"/>
</dbReference>